<dbReference type="PANTHER" id="PTHR12558">
    <property type="entry name" value="CELL DIVISION CYCLE 16,23,27"/>
    <property type="match status" value="1"/>
</dbReference>
<dbReference type="Gene3D" id="1.25.40.10">
    <property type="entry name" value="Tetratricopeptide repeat domain"/>
    <property type="match status" value="2"/>
</dbReference>
<dbReference type="AlphaFoldDB" id="A0A7W4ZB50"/>
<proteinExistence type="predicted"/>
<dbReference type="EMBL" id="JACHWZ010000032">
    <property type="protein sequence ID" value="MBB3063478.1"/>
    <property type="molecule type" value="Genomic_DNA"/>
</dbReference>
<dbReference type="Pfam" id="PF07721">
    <property type="entry name" value="TPR_4"/>
    <property type="match status" value="1"/>
</dbReference>
<reference evidence="1 2" key="1">
    <citation type="submission" date="2020-08" db="EMBL/GenBank/DDBJ databases">
        <title>Genomic Encyclopedia of Type Strains, Phase III (KMG-III): the genomes of soil and plant-associated and newly described type strains.</title>
        <authorList>
            <person name="Whitman W."/>
        </authorList>
    </citation>
    <scope>NUCLEOTIDE SEQUENCE [LARGE SCALE GENOMIC DNA]</scope>
    <source>
        <strain evidence="1 2">CECT 8799</strain>
    </source>
</reference>
<dbReference type="InterPro" id="IPR011717">
    <property type="entry name" value="TPR-4"/>
</dbReference>
<dbReference type="GO" id="GO:0042802">
    <property type="term" value="F:identical protein binding"/>
    <property type="evidence" value="ECO:0007669"/>
    <property type="project" value="InterPro"/>
</dbReference>
<protein>
    <submittedName>
        <fullName evidence="1">Tetratricopeptide (TPR) repeat protein</fullName>
    </submittedName>
</protein>
<sequence length="385" mass="42027">MENLQEKIKKLETFLERDPDNLRIVGDLVDSCLRAGNLDQAKVYLAYGLKRSPDNPSLAFQKGMLLLYKNEFQSAVEAFTALLNTDVPQDVVKYNIAWARLALHQPAESLEVLEGADSSQPRTALLKARALHHLGRMDEATELLWVAATHDETALEAESMLAIIALDQESVENARSLANSILGKNPQNVEANLVAGTLSLNDGDLAVADTNFSVALAEKPSSGRGWLGKGLLAMLRRDFAQSTDCLERAVELMPTHLGTYNALAWAYICANDLDKAEEVAQRAKSIEPRFAETQGTLAVISLLKGDKSSASIQSKLANRLSGNSFAGRFSKVLLDSDSGEVLSAESLMGQILNSEINKQGESLVKALTRYQEKIQQEATLNDPEE</sequence>
<dbReference type="RefSeq" id="WP_183463693.1">
    <property type="nucleotide sequence ID" value="NZ_JACHWZ010000032.1"/>
</dbReference>
<dbReference type="SUPFAM" id="SSF48452">
    <property type="entry name" value="TPR-like"/>
    <property type="match status" value="1"/>
</dbReference>
<name>A0A7W4ZB50_9GAMM</name>
<comment type="caution">
    <text evidence="1">The sequence shown here is derived from an EMBL/GenBank/DDBJ whole genome shotgun (WGS) entry which is preliminary data.</text>
</comment>
<dbReference type="PANTHER" id="PTHR12558:SF13">
    <property type="entry name" value="CELL DIVISION CYCLE PROTEIN 27 HOMOLOG"/>
    <property type="match status" value="1"/>
</dbReference>
<dbReference type="InterPro" id="IPR011990">
    <property type="entry name" value="TPR-like_helical_dom_sf"/>
</dbReference>
<evidence type="ECO:0000313" key="2">
    <source>
        <dbReference type="Proteomes" id="UP000535937"/>
    </source>
</evidence>
<dbReference type="Pfam" id="PF13181">
    <property type="entry name" value="TPR_8"/>
    <property type="match status" value="1"/>
</dbReference>
<accession>A0A7W4ZB50</accession>
<organism evidence="1 2">
    <name type="scientific">Microbulbifer rhizosphaerae</name>
    <dbReference type="NCBI Taxonomy" id="1562603"/>
    <lineage>
        <taxon>Bacteria</taxon>
        <taxon>Pseudomonadati</taxon>
        <taxon>Pseudomonadota</taxon>
        <taxon>Gammaproteobacteria</taxon>
        <taxon>Cellvibrionales</taxon>
        <taxon>Microbulbiferaceae</taxon>
        <taxon>Microbulbifer</taxon>
    </lineage>
</organism>
<dbReference type="GO" id="GO:0051301">
    <property type="term" value="P:cell division"/>
    <property type="evidence" value="ECO:0007669"/>
    <property type="project" value="TreeGrafter"/>
</dbReference>
<dbReference type="Proteomes" id="UP000535937">
    <property type="component" value="Unassembled WGS sequence"/>
</dbReference>
<keyword evidence="2" id="KW-1185">Reference proteome</keyword>
<gene>
    <name evidence="1" type="ORF">FHS09_004336</name>
</gene>
<dbReference type="InterPro" id="IPR019734">
    <property type="entry name" value="TPR_rpt"/>
</dbReference>
<evidence type="ECO:0000313" key="1">
    <source>
        <dbReference type="EMBL" id="MBB3063478.1"/>
    </source>
</evidence>
<dbReference type="Pfam" id="PF13432">
    <property type="entry name" value="TPR_16"/>
    <property type="match status" value="1"/>
</dbReference>
<dbReference type="SMART" id="SM00028">
    <property type="entry name" value="TPR"/>
    <property type="match status" value="4"/>
</dbReference>